<dbReference type="AlphaFoldDB" id="A0A1V6QKQ2"/>
<protein>
    <submittedName>
        <fullName evidence="1">Uncharacterized protein</fullName>
    </submittedName>
</protein>
<sequence length="69" mass="7501">MANYRPAIHTFHLLIEPYGNLNLPAPPADPGSVANPRMTTFSKPVMPASPRLELAVTTLLNFPNARTST</sequence>
<keyword evidence="2" id="KW-1185">Reference proteome</keyword>
<dbReference type="EMBL" id="MDYN01000002">
    <property type="protein sequence ID" value="OQD89790.1"/>
    <property type="molecule type" value="Genomic_DNA"/>
</dbReference>
<comment type="caution">
    <text evidence="1">The sequence shown here is derived from an EMBL/GenBank/DDBJ whole genome shotgun (WGS) entry which is preliminary data.</text>
</comment>
<proteinExistence type="predicted"/>
<evidence type="ECO:0000313" key="2">
    <source>
        <dbReference type="Proteomes" id="UP000191672"/>
    </source>
</evidence>
<evidence type="ECO:0000313" key="1">
    <source>
        <dbReference type="EMBL" id="OQD89790.1"/>
    </source>
</evidence>
<name>A0A1V6QKQ2_9EURO</name>
<accession>A0A1V6QKQ2</accession>
<organism evidence="1 2">
    <name type="scientific">Penicillium antarcticum</name>
    <dbReference type="NCBI Taxonomy" id="416450"/>
    <lineage>
        <taxon>Eukaryota</taxon>
        <taxon>Fungi</taxon>
        <taxon>Dikarya</taxon>
        <taxon>Ascomycota</taxon>
        <taxon>Pezizomycotina</taxon>
        <taxon>Eurotiomycetes</taxon>
        <taxon>Eurotiomycetidae</taxon>
        <taxon>Eurotiales</taxon>
        <taxon>Aspergillaceae</taxon>
        <taxon>Penicillium</taxon>
    </lineage>
</organism>
<reference evidence="2" key="1">
    <citation type="journal article" date="2017" name="Nat. Microbiol.">
        <title>Global analysis of biosynthetic gene clusters reveals vast potential of secondary metabolite production in Penicillium species.</title>
        <authorList>
            <person name="Nielsen J.C."/>
            <person name="Grijseels S."/>
            <person name="Prigent S."/>
            <person name="Ji B."/>
            <person name="Dainat J."/>
            <person name="Nielsen K.F."/>
            <person name="Frisvad J.C."/>
            <person name="Workman M."/>
            <person name="Nielsen J."/>
        </authorList>
    </citation>
    <scope>NUCLEOTIDE SEQUENCE [LARGE SCALE GENOMIC DNA]</scope>
    <source>
        <strain evidence="2">IBT 31811</strain>
    </source>
</reference>
<gene>
    <name evidence="1" type="ORF">PENANT_c002G11631</name>
</gene>
<dbReference type="Proteomes" id="UP000191672">
    <property type="component" value="Unassembled WGS sequence"/>
</dbReference>